<dbReference type="AlphaFoldDB" id="A0ABD0KQK1"/>
<name>A0ABD0KQK1_9CAEN</name>
<comment type="caution">
    <text evidence="1">The sequence shown here is derived from an EMBL/GenBank/DDBJ whole genome shotgun (WGS) entry which is preliminary data.</text>
</comment>
<organism evidence="1 2">
    <name type="scientific">Batillaria attramentaria</name>
    <dbReference type="NCBI Taxonomy" id="370345"/>
    <lineage>
        <taxon>Eukaryota</taxon>
        <taxon>Metazoa</taxon>
        <taxon>Spiralia</taxon>
        <taxon>Lophotrochozoa</taxon>
        <taxon>Mollusca</taxon>
        <taxon>Gastropoda</taxon>
        <taxon>Caenogastropoda</taxon>
        <taxon>Sorbeoconcha</taxon>
        <taxon>Cerithioidea</taxon>
        <taxon>Batillariidae</taxon>
        <taxon>Batillaria</taxon>
    </lineage>
</organism>
<gene>
    <name evidence="1" type="ORF">BaRGS_00019378</name>
</gene>
<keyword evidence="2" id="KW-1185">Reference proteome</keyword>
<dbReference type="Proteomes" id="UP001519460">
    <property type="component" value="Unassembled WGS sequence"/>
</dbReference>
<accession>A0ABD0KQK1</accession>
<evidence type="ECO:0000313" key="2">
    <source>
        <dbReference type="Proteomes" id="UP001519460"/>
    </source>
</evidence>
<dbReference type="EMBL" id="JACVVK020000138">
    <property type="protein sequence ID" value="KAK7489434.1"/>
    <property type="molecule type" value="Genomic_DNA"/>
</dbReference>
<proteinExistence type="predicted"/>
<protein>
    <submittedName>
        <fullName evidence="1">Uncharacterized protein</fullName>
    </submittedName>
</protein>
<evidence type="ECO:0000313" key="1">
    <source>
        <dbReference type="EMBL" id="KAK7489434.1"/>
    </source>
</evidence>
<sequence length="78" mass="8647">MQAGIFGRQWMRSLSTGLARVEAGSHARLSSAAVKWTRVGIRPGRKAGSLLHARQLSAWNNQSQWQHRSRSAYGQTEG</sequence>
<reference evidence="1 2" key="1">
    <citation type="journal article" date="2023" name="Sci. Data">
        <title>Genome assembly of the Korean intertidal mud-creeper Batillaria attramentaria.</title>
        <authorList>
            <person name="Patra A.K."/>
            <person name="Ho P.T."/>
            <person name="Jun S."/>
            <person name="Lee S.J."/>
            <person name="Kim Y."/>
            <person name="Won Y.J."/>
        </authorList>
    </citation>
    <scope>NUCLEOTIDE SEQUENCE [LARGE SCALE GENOMIC DNA]</scope>
    <source>
        <strain evidence="1">Wonlab-2016</strain>
    </source>
</reference>